<feature type="region of interest" description="Disordered" evidence="1">
    <location>
        <begin position="208"/>
        <end position="232"/>
    </location>
</feature>
<feature type="region of interest" description="Disordered" evidence="1">
    <location>
        <begin position="1"/>
        <end position="37"/>
    </location>
</feature>
<keyword evidence="2" id="KW-0472">Membrane</keyword>
<keyword evidence="2" id="KW-0812">Transmembrane</keyword>
<name>A0A9P7F0C3_9AGAM</name>
<accession>A0A9P7F0C3</accession>
<dbReference type="Proteomes" id="UP000823399">
    <property type="component" value="Unassembled WGS sequence"/>
</dbReference>
<keyword evidence="4" id="KW-1185">Reference proteome</keyword>
<sequence>MSQPNAVTHQGKRRTAAQKAADEQREKEAKEASNKAVQESYQCIATMQAQMQADQDNARVDAPKPKCPRARQVGKAAKTSKTPDLTMDGGQAGAEIVATDKPVVAKGKGQKGRARQLAAGANVEYPASDEDLEEEPVAAKPQRKKTTKPLVRDAIEALNTGVVIESFDGSTKARDANIQKLQLDIPKQFSYSGRIPGWVSIVPANASKPSSVSKLTRGNTISSNGPPPSTPISIPDAGSTFSNLYASDVDEDEELFNKPLSGFTGKKALTFQPKLQITSKALDDVFPRGATSEPDPIEDAKHAEVPRDICDQIIFMNLDIGNITPPPQLAFLGDYKSNSNASHELQATDYDSDLVPPPLAQKPTSHSIFPVDYKLLAASQKQKQPPLLSDDGLLLLSSDDEIVEVTNDRMITTKAEPTSEPVSMHWLTSMTNIATTLKAPPAKRLKSESSTTTITGSHLAIATSPRQLHVLHSERSIFQRVVRWQTISLGRGLQRQDSTHGYSRQAHRPSAWDAVYKDKIPHTVTADGPVIALTLQRLSKWHNSISNVALIVLANFMISQEDLDTDQDHQDFASGLLENLCFLFGDISEDREMSRPFQSDLLVQVLVQHKCATSGTVNMPGINNTLLGHSKGALALITAVACIFFLLIQLTHPVFWMEHAIKLFANGQMLLSDIDTAGNCRNNKTLLHINLSMDQGLHHIYQPLAIYCIAELAHNLAMKRCGTWMEVDDQTEDE</sequence>
<reference evidence="3" key="1">
    <citation type="journal article" date="2020" name="New Phytol.">
        <title>Comparative genomics reveals dynamic genome evolution in host specialist ectomycorrhizal fungi.</title>
        <authorList>
            <person name="Lofgren L.A."/>
            <person name="Nguyen N.H."/>
            <person name="Vilgalys R."/>
            <person name="Ruytinx J."/>
            <person name="Liao H.L."/>
            <person name="Branco S."/>
            <person name="Kuo A."/>
            <person name="LaButti K."/>
            <person name="Lipzen A."/>
            <person name="Andreopoulos W."/>
            <person name="Pangilinan J."/>
            <person name="Riley R."/>
            <person name="Hundley H."/>
            <person name="Na H."/>
            <person name="Barry K."/>
            <person name="Grigoriev I.V."/>
            <person name="Stajich J.E."/>
            <person name="Kennedy P.G."/>
        </authorList>
    </citation>
    <scope>NUCLEOTIDE SEQUENCE</scope>
    <source>
        <strain evidence="3">FC423</strain>
    </source>
</reference>
<organism evidence="3 4">
    <name type="scientific">Suillus discolor</name>
    <dbReference type="NCBI Taxonomy" id="1912936"/>
    <lineage>
        <taxon>Eukaryota</taxon>
        <taxon>Fungi</taxon>
        <taxon>Dikarya</taxon>
        <taxon>Basidiomycota</taxon>
        <taxon>Agaricomycotina</taxon>
        <taxon>Agaricomycetes</taxon>
        <taxon>Agaricomycetidae</taxon>
        <taxon>Boletales</taxon>
        <taxon>Suillineae</taxon>
        <taxon>Suillaceae</taxon>
        <taxon>Suillus</taxon>
    </lineage>
</organism>
<proteinExistence type="predicted"/>
<dbReference type="GeneID" id="64696349"/>
<dbReference type="EMBL" id="JABBWM010000063">
    <property type="protein sequence ID" value="KAG2097999.1"/>
    <property type="molecule type" value="Genomic_DNA"/>
</dbReference>
<dbReference type="AlphaFoldDB" id="A0A9P7F0C3"/>
<comment type="caution">
    <text evidence="3">The sequence shown here is derived from an EMBL/GenBank/DDBJ whole genome shotgun (WGS) entry which is preliminary data.</text>
</comment>
<evidence type="ECO:0000256" key="2">
    <source>
        <dbReference type="SAM" id="Phobius"/>
    </source>
</evidence>
<feature type="region of interest" description="Disordered" evidence="1">
    <location>
        <begin position="54"/>
        <end position="89"/>
    </location>
</feature>
<feature type="compositionally biased region" description="Acidic residues" evidence="1">
    <location>
        <begin position="127"/>
        <end position="136"/>
    </location>
</feature>
<gene>
    <name evidence="3" type="ORF">F5147DRAFT_656235</name>
</gene>
<dbReference type="OrthoDB" id="3267567at2759"/>
<protein>
    <submittedName>
        <fullName evidence="3">Uncharacterized protein</fullName>
    </submittedName>
</protein>
<feature type="region of interest" description="Disordered" evidence="1">
    <location>
        <begin position="106"/>
        <end position="148"/>
    </location>
</feature>
<evidence type="ECO:0000256" key="1">
    <source>
        <dbReference type="SAM" id="MobiDB-lite"/>
    </source>
</evidence>
<dbReference type="RefSeq" id="XP_041288757.1">
    <property type="nucleotide sequence ID" value="XM_041434090.1"/>
</dbReference>
<evidence type="ECO:0000313" key="4">
    <source>
        <dbReference type="Proteomes" id="UP000823399"/>
    </source>
</evidence>
<feature type="compositionally biased region" description="Polar residues" evidence="1">
    <location>
        <begin position="208"/>
        <end position="224"/>
    </location>
</feature>
<feature type="transmembrane region" description="Helical" evidence="2">
    <location>
        <begin position="633"/>
        <end position="656"/>
    </location>
</feature>
<evidence type="ECO:0000313" key="3">
    <source>
        <dbReference type="EMBL" id="KAG2097999.1"/>
    </source>
</evidence>
<keyword evidence="2" id="KW-1133">Transmembrane helix</keyword>
<feature type="compositionally biased region" description="Basic and acidic residues" evidence="1">
    <location>
        <begin position="20"/>
        <end position="33"/>
    </location>
</feature>